<dbReference type="FunFam" id="3.40.50.1950:FF:000001">
    <property type="entry name" value="Flavin prenyltransferase UbiX"/>
    <property type="match status" value="1"/>
</dbReference>
<keyword evidence="4 7" id="KW-0808">Transferase</keyword>
<keyword evidence="3 7" id="KW-0288">FMN</keyword>
<evidence type="ECO:0000256" key="2">
    <source>
        <dbReference type="ARBA" id="ARBA00022630"/>
    </source>
</evidence>
<dbReference type="NCBIfam" id="TIGR00421">
    <property type="entry name" value="ubiX_pad"/>
    <property type="match status" value="1"/>
</dbReference>
<evidence type="ECO:0000256" key="5">
    <source>
        <dbReference type="ARBA" id="ARBA00050612"/>
    </source>
</evidence>
<feature type="binding site" evidence="7">
    <location>
        <position position="37"/>
    </location>
    <ligand>
        <name>FMN</name>
        <dbReference type="ChEBI" id="CHEBI:58210"/>
    </ligand>
</feature>
<comment type="catalytic activity">
    <reaction evidence="5 7">
        <text>dimethylallyl phosphate + FMNH2 = prenylated FMNH2 + phosphate</text>
        <dbReference type="Rhea" id="RHEA:37743"/>
        <dbReference type="ChEBI" id="CHEBI:43474"/>
        <dbReference type="ChEBI" id="CHEBI:57618"/>
        <dbReference type="ChEBI" id="CHEBI:87467"/>
        <dbReference type="ChEBI" id="CHEBI:88052"/>
        <dbReference type="EC" id="2.5.1.129"/>
    </reaction>
</comment>
<dbReference type="KEGG" id="slp:Slip_1438"/>
<evidence type="ECO:0000259" key="8">
    <source>
        <dbReference type="Pfam" id="PF02441"/>
    </source>
</evidence>
<dbReference type="STRING" id="643648.Slip_1438"/>
<dbReference type="NCBIfam" id="NF004685">
    <property type="entry name" value="PRK06029.1"/>
    <property type="match status" value="1"/>
</dbReference>
<gene>
    <name evidence="7" type="primary">ubiX</name>
    <name evidence="9" type="ordered locus">Slip_1438</name>
</gene>
<dbReference type="EMBL" id="CP002048">
    <property type="protein sequence ID" value="ADI02201.1"/>
    <property type="molecule type" value="Genomic_DNA"/>
</dbReference>
<dbReference type="eggNOG" id="COG0163">
    <property type="taxonomic scope" value="Bacteria"/>
</dbReference>
<dbReference type="OrthoDB" id="9781577at2"/>
<feature type="binding site" evidence="7">
    <location>
        <position position="165"/>
    </location>
    <ligand>
        <name>dimethylallyl phosphate</name>
        <dbReference type="ChEBI" id="CHEBI:88052"/>
    </ligand>
</feature>
<evidence type="ECO:0000256" key="3">
    <source>
        <dbReference type="ARBA" id="ARBA00022643"/>
    </source>
</evidence>
<evidence type="ECO:0000256" key="6">
    <source>
        <dbReference type="ARBA" id="ARBA00060793"/>
    </source>
</evidence>
<comment type="similarity">
    <text evidence="6 7">Belongs to the UbiX/PAD1 family.</text>
</comment>
<dbReference type="SUPFAM" id="SSF52507">
    <property type="entry name" value="Homo-oligomeric flavin-containing Cys decarboxylases, HFCD"/>
    <property type="match status" value="1"/>
</dbReference>
<comment type="caution">
    <text evidence="7">Lacks conserved residue(s) required for the propagation of feature annotation.</text>
</comment>
<evidence type="ECO:0000256" key="1">
    <source>
        <dbReference type="ARBA" id="ARBA00022602"/>
    </source>
</evidence>
<dbReference type="GO" id="GO:0106141">
    <property type="term" value="F:flavin prenyltransferase activity"/>
    <property type="evidence" value="ECO:0007669"/>
    <property type="project" value="UniProtKB-EC"/>
</dbReference>
<keyword evidence="2 7" id="KW-0285">Flavoprotein</keyword>
<accession>D7CNB6</accession>
<sequence>MDNRFILGITGASGVIYGVRLAEELLAREFEVHLIVSNPARVVLAEELGWDIEQEVVAACRQGIRGCFENGLFVYENHEIWAPPASGSFRVRGMIIAPCSMSTLAGIANGLSANLVQRAADVVLKERRPLIMVPRETPLSAIHLKNMLELARLGASIVPAMPGFYHKPQSIQDLVDFVVGKVLDLLEIDHDLFRRYEGGSSSGIKN</sequence>
<dbReference type="EC" id="2.5.1.129" evidence="7"/>
<dbReference type="PANTHER" id="PTHR43374:SF1">
    <property type="entry name" value="FLAVIN PRENYLTRANSFERASE PAD1, MITOCHONDRIAL"/>
    <property type="match status" value="1"/>
</dbReference>
<dbReference type="HAMAP" id="MF_01984">
    <property type="entry name" value="ubiX_pad"/>
    <property type="match status" value="1"/>
</dbReference>
<reference evidence="10" key="1">
    <citation type="journal article" date="2010" name="Stand. Genomic Sci.">
        <title>Complete genome sequence of Syntrophothermus lipocalidus type strain (TGB-C1T).</title>
        <authorList>
            <consortium name="US DOE Joint Genome Institute (JGI-PGF)"/>
            <person name="Djao O."/>
            <person name="Zhang X."/>
            <person name="Lucas S."/>
            <person name="Lapidus A."/>
            <person name="Glavina Del Rio T."/>
            <person name="Nolan M."/>
            <person name="Tice H."/>
            <person name="Cheng J."/>
            <person name="Han C."/>
            <person name="Tapia R."/>
            <person name="Goodwin L."/>
            <person name="Pitluck S."/>
            <person name="Liolios K."/>
            <person name="Ivanova N."/>
            <person name="Mavromatis K."/>
            <person name="Mikhailova N."/>
            <person name="Ovchinnikova G."/>
            <person name="Pati A."/>
            <person name="Brambilla E."/>
            <person name="Chen A."/>
            <person name="Palaniappan K."/>
            <person name="Land M."/>
            <person name="Hauser L."/>
            <person name="Chang Y."/>
            <person name="Jeffries C."/>
            <person name="Rohde M."/>
            <person name="Sikorski J."/>
            <person name="Spring S."/>
            <person name="Goker M."/>
            <person name="Detter J."/>
            <person name="Woyke T."/>
            <person name="Bristow J."/>
            <person name="Eisen J."/>
            <person name="Markowitz V."/>
            <person name="Hugenholtz P."/>
            <person name="Kyrpides N."/>
            <person name="Klenk H."/>
        </authorList>
    </citation>
    <scope>NUCLEOTIDE SEQUENCE [LARGE SCALE GENOMIC DNA]</scope>
    <source>
        <strain evidence="10">DSM 12680 / TGB-C1</strain>
    </source>
</reference>
<feature type="domain" description="Flavoprotein" evidence="8">
    <location>
        <begin position="4"/>
        <end position="186"/>
    </location>
</feature>
<proteinExistence type="inferred from homology"/>
<dbReference type="InterPro" id="IPR036551">
    <property type="entry name" value="Flavin_trans-like"/>
</dbReference>
<evidence type="ECO:0000256" key="4">
    <source>
        <dbReference type="ARBA" id="ARBA00022679"/>
    </source>
</evidence>
<dbReference type="Proteomes" id="UP000000378">
    <property type="component" value="Chromosome"/>
</dbReference>
<feature type="binding site" evidence="7">
    <location>
        <position position="181"/>
    </location>
    <ligand>
        <name>dimethylallyl phosphate</name>
        <dbReference type="ChEBI" id="CHEBI:88052"/>
    </ligand>
</feature>
<dbReference type="InterPro" id="IPR004507">
    <property type="entry name" value="UbiX-like"/>
</dbReference>
<keyword evidence="10" id="KW-1185">Reference proteome</keyword>
<dbReference type="Pfam" id="PF02441">
    <property type="entry name" value="Flavoprotein"/>
    <property type="match status" value="1"/>
</dbReference>
<protein>
    <recommendedName>
        <fullName evidence="7">Flavin prenyltransferase UbiX</fullName>
        <ecNumber evidence="7">2.5.1.129</ecNumber>
    </recommendedName>
</protein>
<feature type="binding site" evidence="7">
    <location>
        <begin position="100"/>
        <end position="103"/>
    </location>
    <ligand>
        <name>FMN</name>
        <dbReference type="ChEBI" id="CHEBI:58210"/>
    </ligand>
</feature>
<dbReference type="HOGENOM" id="CLU_074522_0_1_9"/>
<evidence type="ECO:0000313" key="10">
    <source>
        <dbReference type="Proteomes" id="UP000000378"/>
    </source>
</evidence>
<comment type="function">
    <text evidence="7">Flavin prenyltransferase that catalyzes the synthesis of the prenylated FMN cofactor (prenyl-FMN) for 4-hydroxy-3-polyprenylbenzoic acid decarboxylase UbiD. The prenyltransferase is metal-independent and links a dimethylallyl moiety from dimethylallyl monophosphate (DMAP) to the flavin N5 and C6 atoms of FMN.</text>
</comment>
<dbReference type="InterPro" id="IPR003382">
    <property type="entry name" value="Flavoprotein"/>
</dbReference>
<dbReference type="AlphaFoldDB" id="D7CNB6"/>
<dbReference type="Gene3D" id="3.40.50.1950">
    <property type="entry name" value="Flavin prenyltransferase-like"/>
    <property type="match status" value="1"/>
</dbReference>
<feature type="binding site" evidence="7">
    <location>
        <position position="135"/>
    </location>
    <ligand>
        <name>FMN</name>
        <dbReference type="ChEBI" id="CHEBI:58210"/>
    </ligand>
</feature>
<dbReference type="PANTHER" id="PTHR43374">
    <property type="entry name" value="FLAVIN PRENYLTRANSFERASE"/>
    <property type="match status" value="1"/>
</dbReference>
<dbReference type="RefSeq" id="WP_013175603.1">
    <property type="nucleotide sequence ID" value="NC_014220.1"/>
</dbReference>
<reference evidence="9 10" key="2">
    <citation type="journal article" date="2010" name="Stand. Genomic Sci.">
        <title>Complete genome sequence of Syntrophothermus lipocalidus type strain (TGB-C1).</title>
        <authorList>
            <person name="Djao O.D."/>
            <person name="Zhang X."/>
            <person name="Lucas S."/>
            <person name="Lapidus A."/>
            <person name="Del Rio T.G."/>
            <person name="Nolan M."/>
            <person name="Tice H."/>
            <person name="Cheng J.F."/>
            <person name="Han C."/>
            <person name="Tapia R."/>
            <person name="Goodwin L."/>
            <person name="Pitluck S."/>
            <person name="Liolios K."/>
            <person name="Ivanova N."/>
            <person name="Mavromatis K."/>
            <person name="Mikhailova N."/>
            <person name="Ovchinnikova G."/>
            <person name="Pati A."/>
            <person name="Brambilla E."/>
            <person name="Chen A."/>
            <person name="Palaniappan K."/>
            <person name="Land M."/>
            <person name="Hauser L."/>
            <person name="Chang Y.J."/>
            <person name="Jeffries C.D."/>
            <person name="Rohde M."/>
            <person name="Sikorski J."/>
            <person name="Spring S."/>
            <person name="Goker M."/>
            <person name="Detter J.C."/>
            <person name="Woyke T."/>
            <person name="Bristow J."/>
            <person name="Eisen J.A."/>
            <person name="Markowitz V."/>
            <person name="Hugenholtz P."/>
            <person name="Kyrpides N.C."/>
            <person name="Klenk H.P."/>
        </authorList>
    </citation>
    <scope>NUCLEOTIDE SEQUENCE [LARGE SCALE GENOMIC DNA]</scope>
    <source>
        <strain evidence="10">DSM 12680 / TGB-C1</strain>
    </source>
</reference>
<feature type="binding site" evidence="7">
    <location>
        <begin position="11"/>
        <end position="13"/>
    </location>
    <ligand>
        <name>FMN</name>
        <dbReference type="ChEBI" id="CHEBI:58210"/>
    </ligand>
</feature>
<name>D7CNB6_SYNLT</name>
<dbReference type="GO" id="GO:0016831">
    <property type="term" value="F:carboxy-lyase activity"/>
    <property type="evidence" value="ECO:0007669"/>
    <property type="project" value="TreeGrafter"/>
</dbReference>
<evidence type="ECO:0000313" key="9">
    <source>
        <dbReference type="EMBL" id="ADI02201.1"/>
    </source>
</evidence>
<evidence type="ECO:0000256" key="7">
    <source>
        <dbReference type="HAMAP-Rule" id="MF_01984"/>
    </source>
</evidence>
<organism evidence="9 10">
    <name type="scientific">Syntrophothermus lipocalidus (strain DSM 12680 / TGB-C1)</name>
    <dbReference type="NCBI Taxonomy" id="643648"/>
    <lineage>
        <taxon>Bacteria</taxon>
        <taxon>Bacillati</taxon>
        <taxon>Bacillota</taxon>
        <taxon>Clostridia</taxon>
        <taxon>Eubacteriales</taxon>
        <taxon>Syntrophomonadaceae</taxon>
        <taxon>Syntrophothermus</taxon>
    </lineage>
</organism>
<keyword evidence="1 7" id="KW-0637">Prenyltransferase</keyword>